<dbReference type="Gene3D" id="3.40.50.360">
    <property type="match status" value="1"/>
</dbReference>
<feature type="non-terminal residue" evidence="10">
    <location>
        <position position="1"/>
    </location>
</feature>
<keyword evidence="1" id="KW-0645">Protease</keyword>
<organism evidence="10 11">
    <name type="scientific">Elysia marginata</name>
    <dbReference type="NCBI Taxonomy" id="1093978"/>
    <lineage>
        <taxon>Eukaryota</taxon>
        <taxon>Metazoa</taxon>
        <taxon>Spiralia</taxon>
        <taxon>Lophotrochozoa</taxon>
        <taxon>Mollusca</taxon>
        <taxon>Gastropoda</taxon>
        <taxon>Heterobranchia</taxon>
        <taxon>Euthyneura</taxon>
        <taxon>Panpulmonata</taxon>
        <taxon>Sacoglossa</taxon>
        <taxon>Placobranchoidea</taxon>
        <taxon>Plakobranchidae</taxon>
        <taxon>Elysia</taxon>
    </lineage>
</organism>
<dbReference type="GO" id="GO:0003964">
    <property type="term" value="F:RNA-directed DNA polymerase activity"/>
    <property type="evidence" value="ECO:0007669"/>
    <property type="project" value="UniProtKB-KW"/>
</dbReference>
<evidence type="ECO:0000256" key="6">
    <source>
        <dbReference type="ARBA" id="ARBA00022801"/>
    </source>
</evidence>
<evidence type="ECO:0000256" key="1">
    <source>
        <dbReference type="ARBA" id="ARBA00022670"/>
    </source>
</evidence>
<sequence>VSRRDPERNQPRSEFCLESVILTNWRDIPCQKTRSKFYQDSFILTSLPLPEYNQGAHLTSVTQNLQRSCRQPMYQQYREDITMATSKLRCVLFLGSTREGRLGVRVAKFMATQLEKRDYQVEIFDPLELKFPLLERAIHHYKDRSAVPDWMLECEAKVKAADAFVVVSAEYNHSIPPALSNMMDHFGGSLFSYKPTGIVTYSPEHDSNKFRKVLQEFPALLQPTFTSATVKHGVQHHICTTGPPVHSRARRLAPDRLTAAKKEFIEMVQIGIIRKSNSPWASPLHIVAKPNGGLRPCGDFRRLNDATTPDRYPIPHIHDFFAQLADKTIFSKLDLVRGYHQIPMHPDDIPKTAIITPFGLYEFLRMPYGLKNAAQTFQRLMDTVLQGLTCAFVYLDDILVASSSEQEHLKDIRSVCSRLQDAGLVIKLEKCLFGQKSLEFLGHQVSRFGSIPLPSKVKALSDFPKPTSIKGLQEFLGMINFYHRFIPQAASLLLPLHDALRKPQPRQLIGWTTDMDHAFTSCKAALADATMLSHPKPNAPIALTTDASDQAVGAVLEQYVQGVWQPLAFFSKRLRPPEQKYSTFDRELLGLYLAIRHFLEGRPFTAYTDHKPLVGAMSKLSDPWTARQQRHLAFISEFTTDIMHVSGKSNMVADCLSRAALSNVVLDMDYCMMQWLRPKRRIKMSKLFPRQSQVFVSCRSQSTTHHCCVMYPQANPDHWSHKVSSVMFLKLSTILLIQVERQQ</sequence>
<dbReference type="InterPro" id="IPR050951">
    <property type="entry name" value="Retrovirus_Pol_polyprotein"/>
</dbReference>
<dbReference type="PANTHER" id="PTHR37984:SF5">
    <property type="entry name" value="PROTEIN NYNRIN-LIKE"/>
    <property type="match status" value="1"/>
</dbReference>
<dbReference type="InterPro" id="IPR043128">
    <property type="entry name" value="Rev_trsase/Diguanyl_cyclase"/>
</dbReference>
<feature type="domain" description="Reverse transcriptase" evidence="9">
    <location>
        <begin position="268"/>
        <end position="445"/>
    </location>
</feature>
<dbReference type="InterPro" id="IPR043502">
    <property type="entry name" value="DNA/RNA_pol_sf"/>
</dbReference>
<dbReference type="FunFam" id="3.10.20.370:FF:000001">
    <property type="entry name" value="Retrovirus-related Pol polyprotein from transposon 17.6-like protein"/>
    <property type="match status" value="1"/>
</dbReference>
<evidence type="ECO:0000256" key="5">
    <source>
        <dbReference type="ARBA" id="ARBA00022759"/>
    </source>
</evidence>
<comment type="caution">
    <text evidence="10">The sequence shown here is derived from an EMBL/GenBank/DDBJ whole genome shotgun (WGS) entry which is preliminary data.</text>
</comment>
<dbReference type="InterPro" id="IPR041577">
    <property type="entry name" value="RT_RNaseH_2"/>
</dbReference>
<dbReference type="GO" id="GO:0016491">
    <property type="term" value="F:oxidoreductase activity"/>
    <property type="evidence" value="ECO:0007669"/>
    <property type="project" value="InterPro"/>
</dbReference>
<dbReference type="SUPFAM" id="SSF52218">
    <property type="entry name" value="Flavoproteins"/>
    <property type="match status" value="1"/>
</dbReference>
<keyword evidence="7" id="KW-0695">RNA-directed DNA polymerase</keyword>
<dbReference type="CDD" id="cd09274">
    <property type="entry name" value="RNase_HI_RT_Ty3"/>
    <property type="match status" value="1"/>
</dbReference>
<keyword evidence="3" id="KW-0548">Nucleotidyltransferase</keyword>
<dbReference type="SUPFAM" id="SSF56672">
    <property type="entry name" value="DNA/RNA polymerases"/>
    <property type="match status" value="1"/>
</dbReference>
<dbReference type="Gene3D" id="3.30.70.270">
    <property type="match status" value="2"/>
</dbReference>
<proteinExistence type="predicted"/>
<evidence type="ECO:0000256" key="3">
    <source>
        <dbReference type="ARBA" id="ARBA00022695"/>
    </source>
</evidence>
<protein>
    <submittedName>
        <fullName evidence="10">Pol polyprotein</fullName>
    </submittedName>
</protein>
<dbReference type="Gene3D" id="3.10.10.10">
    <property type="entry name" value="HIV Type 1 Reverse Transcriptase, subunit A, domain 1"/>
    <property type="match status" value="1"/>
</dbReference>
<evidence type="ECO:0000256" key="7">
    <source>
        <dbReference type="ARBA" id="ARBA00022918"/>
    </source>
</evidence>
<dbReference type="GO" id="GO:0006508">
    <property type="term" value="P:proteolysis"/>
    <property type="evidence" value="ECO:0007669"/>
    <property type="project" value="UniProtKB-KW"/>
</dbReference>
<keyword evidence="4" id="KW-0540">Nuclease</keyword>
<keyword evidence="11" id="KW-1185">Reference proteome</keyword>
<accession>A0AAV4EEP0</accession>
<dbReference type="PROSITE" id="PS50878">
    <property type="entry name" value="RT_POL"/>
    <property type="match status" value="1"/>
</dbReference>
<gene>
    <name evidence="10" type="ORF">ElyMa_003493000</name>
</gene>
<keyword evidence="2" id="KW-0808">Transferase</keyword>
<dbReference type="Pfam" id="PF17919">
    <property type="entry name" value="RT_RNaseH_2"/>
    <property type="match status" value="1"/>
</dbReference>
<dbReference type="Proteomes" id="UP000762676">
    <property type="component" value="Unassembled WGS sequence"/>
</dbReference>
<dbReference type="PANTHER" id="PTHR37984">
    <property type="entry name" value="PROTEIN CBG26694"/>
    <property type="match status" value="1"/>
</dbReference>
<evidence type="ECO:0000313" key="11">
    <source>
        <dbReference type="Proteomes" id="UP000762676"/>
    </source>
</evidence>
<dbReference type="EMBL" id="BMAT01007177">
    <property type="protein sequence ID" value="GFR58983.1"/>
    <property type="molecule type" value="Genomic_DNA"/>
</dbReference>
<name>A0AAV4EEP0_9GAST</name>
<evidence type="ECO:0000259" key="9">
    <source>
        <dbReference type="PROSITE" id="PS50878"/>
    </source>
</evidence>
<dbReference type="Pfam" id="PF00078">
    <property type="entry name" value="RVT_1"/>
    <property type="match status" value="1"/>
</dbReference>
<evidence type="ECO:0000313" key="10">
    <source>
        <dbReference type="EMBL" id="GFR58983.1"/>
    </source>
</evidence>
<keyword evidence="5" id="KW-0255">Endonuclease</keyword>
<dbReference type="InterPro" id="IPR005025">
    <property type="entry name" value="FMN_Rdtase-like_dom"/>
</dbReference>
<dbReference type="CDD" id="cd01647">
    <property type="entry name" value="RT_LTR"/>
    <property type="match status" value="1"/>
</dbReference>
<dbReference type="FunFam" id="3.10.10.10:FF:000007">
    <property type="entry name" value="Retrovirus-related Pol polyprotein from transposon 17.6-like Protein"/>
    <property type="match status" value="1"/>
</dbReference>
<keyword evidence="6" id="KW-0378">Hydrolase</keyword>
<evidence type="ECO:0000256" key="2">
    <source>
        <dbReference type="ARBA" id="ARBA00022679"/>
    </source>
</evidence>
<keyword evidence="8" id="KW-0511">Multifunctional enzyme</keyword>
<evidence type="ECO:0000256" key="8">
    <source>
        <dbReference type="ARBA" id="ARBA00023268"/>
    </source>
</evidence>
<dbReference type="GO" id="GO:0008233">
    <property type="term" value="F:peptidase activity"/>
    <property type="evidence" value="ECO:0007669"/>
    <property type="project" value="UniProtKB-KW"/>
</dbReference>
<dbReference type="GO" id="GO:0004519">
    <property type="term" value="F:endonuclease activity"/>
    <property type="evidence" value="ECO:0007669"/>
    <property type="project" value="UniProtKB-KW"/>
</dbReference>
<dbReference type="InterPro" id="IPR029039">
    <property type="entry name" value="Flavoprotein-like_sf"/>
</dbReference>
<dbReference type="FunFam" id="3.30.70.270:FF:000020">
    <property type="entry name" value="Transposon Tf2-6 polyprotein-like Protein"/>
    <property type="match status" value="1"/>
</dbReference>
<dbReference type="InterPro" id="IPR000477">
    <property type="entry name" value="RT_dom"/>
</dbReference>
<dbReference type="Pfam" id="PF03358">
    <property type="entry name" value="FMN_red"/>
    <property type="match status" value="1"/>
</dbReference>
<evidence type="ECO:0000256" key="4">
    <source>
        <dbReference type="ARBA" id="ARBA00022722"/>
    </source>
</evidence>
<dbReference type="AlphaFoldDB" id="A0AAV4EEP0"/>
<reference evidence="10 11" key="1">
    <citation type="journal article" date="2021" name="Elife">
        <title>Chloroplast acquisition without the gene transfer in kleptoplastic sea slugs, Plakobranchus ocellatus.</title>
        <authorList>
            <person name="Maeda T."/>
            <person name="Takahashi S."/>
            <person name="Yoshida T."/>
            <person name="Shimamura S."/>
            <person name="Takaki Y."/>
            <person name="Nagai Y."/>
            <person name="Toyoda A."/>
            <person name="Suzuki Y."/>
            <person name="Arimoto A."/>
            <person name="Ishii H."/>
            <person name="Satoh N."/>
            <person name="Nishiyama T."/>
            <person name="Hasebe M."/>
            <person name="Maruyama T."/>
            <person name="Minagawa J."/>
            <person name="Obokata J."/>
            <person name="Shigenobu S."/>
        </authorList>
    </citation>
    <scope>NUCLEOTIDE SEQUENCE [LARGE SCALE GENOMIC DNA]</scope>
</reference>